<evidence type="ECO:0000256" key="3">
    <source>
        <dbReference type="ARBA" id="ARBA00023016"/>
    </source>
</evidence>
<accession>X1RBC5</accession>
<reference evidence="6" key="1">
    <citation type="journal article" date="2014" name="Front. Microbiol.">
        <title>High frequency of phylogenetically diverse reductive dehalogenase-homologous genes in deep subseafloor sedimentary metagenomes.</title>
        <authorList>
            <person name="Kawai M."/>
            <person name="Futagami T."/>
            <person name="Toyoda A."/>
            <person name="Takaki Y."/>
            <person name="Nishi S."/>
            <person name="Hori S."/>
            <person name="Arai W."/>
            <person name="Tsubouchi T."/>
            <person name="Morono Y."/>
            <person name="Uchiyama I."/>
            <person name="Ito T."/>
            <person name="Fujiyama A."/>
            <person name="Inagaki F."/>
            <person name="Takami H."/>
        </authorList>
    </citation>
    <scope>NUCLEOTIDE SEQUENCE</scope>
    <source>
        <strain evidence="6">Expedition CK06-06</strain>
    </source>
</reference>
<dbReference type="InterPro" id="IPR036388">
    <property type="entry name" value="WH-like_DNA-bd_sf"/>
</dbReference>
<dbReference type="EMBL" id="BARW01013266">
    <property type="protein sequence ID" value="GAI78027.1"/>
    <property type="molecule type" value="Genomic_DNA"/>
</dbReference>
<organism evidence="6">
    <name type="scientific">marine sediment metagenome</name>
    <dbReference type="NCBI Taxonomy" id="412755"/>
    <lineage>
        <taxon>unclassified sequences</taxon>
        <taxon>metagenomes</taxon>
        <taxon>ecological metagenomes</taxon>
    </lineage>
</organism>
<dbReference type="InterPro" id="IPR005104">
    <property type="entry name" value="WHTH_HrcA_DNA-bd"/>
</dbReference>
<evidence type="ECO:0000313" key="6">
    <source>
        <dbReference type="EMBL" id="GAI78027.1"/>
    </source>
</evidence>
<dbReference type="GO" id="GO:0003677">
    <property type="term" value="F:DNA binding"/>
    <property type="evidence" value="ECO:0007669"/>
    <property type="project" value="InterPro"/>
</dbReference>
<dbReference type="Gene3D" id="1.10.10.10">
    <property type="entry name" value="Winged helix-like DNA-binding domain superfamily/Winged helix DNA-binding domain"/>
    <property type="match status" value="1"/>
</dbReference>
<evidence type="ECO:0000259" key="5">
    <source>
        <dbReference type="Pfam" id="PF03444"/>
    </source>
</evidence>
<keyword evidence="3" id="KW-0346">Stress response</keyword>
<keyword evidence="4" id="KW-0804">Transcription</keyword>
<feature type="non-terminal residue" evidence="6">
    <location>
        <position position="89"/>
    </location>
</feature>
<name>X1RBC5_9ZZZZ</name>
<dbReference type="AlphaFoldDB" id="X1RBC5"/>
<protein>
    <recommendedName>
        <fullName evidence="5">Winged helix-turn-helix transcription repressor HrcA DNA-binding domain-containing protein</fullName>
    </recommendedName>
</protein>
<evidence type="ECO:0000256" key="4">
    <source>
        <dbReference type="ARBA" id="ARBA00023163"/>
    </source>
</evidence>
<dbReference type="SUPFAM" id="SSF46785">
    <property type="entry name" value="Winged helix' DNA-binding domain"/>
    <property type="match status" value="1"/>
</dbReference>
<evidence type="ECO:0000256" key="2">
    <source>
        <dbReference type="ARBA" id="ARBA00023015"/>
    </source>
</evidence>
<comment type="caution">
    <text evidence="6">The sequence shown here is derived from an EMBL/GenBank/DDBJ whole genome shotgun (WGS) entry which is preliminary data.</text>
</comment>
<dbReference type="PANTHER" id="PTHR34824">
    <property type="entry name" value="HEAT-INDUCIBLE TRANSCRIPTION REPRESSOR HRCA"/>
    <property type="match status" value="1"/>
</dbReference>
<keyword evidence="1" id="KW-0678">Repressor</keyword>
<evidence type="ECO:0000256" key="1">
    <source>
        <dbReference type="ARBA" id="ARBA00022491"/>
    </source>
</evidence>
<dbReference type="PANTHER" id="PTHR34824:SF1">
    <property type="entry name" value="HEAT-INDUCIBLE TRANSCRIPTION REPRESSOR HRCA"/>
    <property type="match status" value="1"/>
</dbReference>
<proteinExistence type="predicted"/>
<sequence length="89" mass="10050">MSFDNLNEREKNILKALIDHYINTAEPVGSRTLSKQYDFGLSPASIRNTLKDLEEAGYISQPYTSAGRMPTNLGYQSYVDYLLTPENLS</sequence>
<dbReference type="InterPro" id="IPR036390">
    <property type="entry name" value="WH_DNA-bd_sf"/>
</dbReference>
<feature type="domain" description="Winged helix-turn-helix transcription repressor HrcA DNA-binding" evidence="5">
    <location>
        <begin position="6"/>
        <end position="76"/>
    </location>
</feature>
<keyword evidence="2" id="KW-0805">Transcription regulation</keyword>
<gene>
    <name evidence="6" type="ORF">S12H4_24440</name>
</gene>
<dbReference type="GO" id="GO:0045892">
    <property type="term" value="P:negative regulation of DNA-templated transcription"/>
    <property type="evidence" value="ECO:0007669"/>
    <property type="project" value="TreeGrafter"/>
</dbReference>
<dbReference type="Pfam" id="PF03444">
    <property type="entry name" value="WHD_HrcA"/>
    <property type="match status" value="1"/>
</dbReference>
<dbReference type="InterPro" id="IPR002571">
    <property type="entry name" value="HrcA"/>
</dbReference>